<gene>
    <name evidence="10" type="ORF">CHU95_07840</name>
</gene>
<accession>A0A255Z2G2</accession>
<evidence type="ECO:0000256" key="2">
    <source>
        <dbReference type="ARBA" id="ARBA00022714"/>
    </source>
</evidence>
<dbReference type="PANTHER" id="PTHR37424">
    <property type="entry name" value="BACTERIOFERRITIN-ASSOCIATED FERREDOXIN"/>
    <property type="match status" value="1"/>
</dbReference>
<keyword evidence="3" id="KW-0479">Metal-binding</keyword>
<evidence type="ECO:0000313" key="11">
    <source>
        <dbReference type="Proteomes" id="UP000216998"/>
    </source>
</evidence>
<keyword evidence="11" id="KW-1185">Reference proteome</keyword>
<dbReference type="Gene3D" id="1.10.10.1100">
    <property type="entry name" value="BFD-like [2Fe-2S]-binding domain"/>
    <property type="match status" value="1"/>
</dbReference>
<dbReference type="Pfam" id="PF04324">
    <property type="entry name" value="Fer2_BFD"/>
    <property type="match status" value="1"/>
</dbReference>
<evidence type="ECO:0000259" key="9">
    <source>
        <dbReference type="Pfam" id="PF04324"/>
    </source>
</evidence>
<evidence type="ECO:0000256" key="4">
    <source>
        <dbReference type="ARBA" id="ARBA00022982"/>
    </source>
</evidence>
<dbReference type="InterPro" id="IPR052371">
    <property type="entry name" value="BFD-associated_ferredoxin"/>
</dbReference>
<proteinExistence type="inferred from homology"/>
<comment type="similarity">
    <text evidence="8">Belongs to the Bfd family.</text>
</comment>
<sequence length="68" mass="7155">MYVCICNAINCKTVRHSVENGASSVASVFKACGKTPQCGRCFTTIREMVGDARPAHGCTGHSHAIAAE</sequence>
<evidence type="ECO:0000256" key="8">
    <source>
        <dbReference type="ARBA" id="ARBA00046332"/>
    </source>
</evidence>
<evidence type="ECO:0000256" key="6">
    <source>
        <dbReference type="ARBA" id="ARBA00023014"/>
    </source>
</evidence>
<dbReference type="PANTHER" id="PTHR37424:SF1">
    <property type="entry name" value="BACTERIOFERRITIN-ASSOCIATED FERREDOXIN"/>
    <property type="match status" value="1"/>
</dbReference>
<keyword evidence="6" id="KW-0411">Iron-sulfur</keyword>
<comment type="caution">
    <text evidence="10">The sequence shown here is derived from an EMBL/GenBank/DDBJ whole genome shotgun (WGS) entry which is preliminary data.</text>
</comment>
<dbReference type="AlphaFoldDB" id="A0A255Z2G2"/>
<feature type="domain" description="BFD-like [2Fe-2S]-binding" evidence="9">
    <location>
        <begin position="2"/>
        <end position="49"/>
    </location>
</feature>
<dbReference type="EMBL" id="NOXU01000025">
    <property type="protein sequence ID" value="OYQ35621.1"/>
    <property type="molecule type" value="Genomic_DNA"/>
</dbReference>
<evidence type="ECO:0000256" key="3">
    <source>
        <dbReference type="ARBA" id="ARBA00022723"/>
    </source>
</evidence>
<dbReference type="Proteomes" id="UP000216998">
    <property type="component" value="Unassembled WGS sequence"/>
</dbReference>
<dbReference type="GO" id="GO:0051537">
    <property type="term" value="F:2 iron, 2 sulfur cluster binding"/>
    <property type="evidence" value="ECO:0007669"/>
    <property type="project" value="UniProtKB-KW"/>
</dbReference>
<evidence type="ECO:0000256" key="7">
    <source>
        <dbReference type="ARBA" id="ARBA00039386"/>
    </source>
</evidence>
<dbReference type="InterPro" id="IPR041854">
    <property type="entry name" value="BFD-like_2Fe2S-bd_dom_sf"/>
</dbReference>
<dbReference type="GO" id="GO:0046872">
    <property type="term" value="F:metal ion binding"/>
    <property type="evidence" value="ECO:0007669"/>
    <property type="project" value="UniProtKB-KW"/>
</dbReference>
<keyword evidence="4" id="KW-0249">Electron transport</keyword>
<organism evidence="10 11">
    <name type="scientific">Niveispirillum lacus</name>
    <dbReference type="NCBI Taxonomy" id="1981099"/>
    <lineage>
        <taxon>Bacteria</taxon>
        <taxon>Pseudomonadati</taxon>
        <taxon>Pseudomonadota</taxon>
        <taxon>Alphaproteobacteria</taxon>
        <taxon>Rhodospirillales</taxon>
        <taxon>Azospirillaceae</taxon>
        <taxon>Niveispirillum</taxon>
    </lineage>
</organism>
<dbReference type="RefSeq" id="WP_094455431.1">
    <property type="nucleotide sequence ID" value="NZ_NOXU01000025.1"/>
</dbReference>
<keyword evidence="5" id="KW-0408">Iron</keyword>
<keyword evidence="1" id="KW-0813">Transport</keyword>
<dbReference type="InterPro" id="IPR007419">
    <property type="entry name" value="BFD-like_2Fe2S-bd_dom"/>
</dbReference>
<evidence type="ECO:0000256" key="1">
    <source>
        <dbReference type="ARBA" id="ARBA00022448"/>
    </source>
</evidence>
<evidence type="ECO:0000256" key="5">
    <source>
        <dbReference type="ARBA" id="ARBA00023004"/>
    </source>
</evidence>
<keyword evidence="2" id="KW-0001">2Fe-2S</keyword>
<protein>
    <recommendedName>
        <fullName evidence="7">Bacterioferritin-associated ferredoxin</fullName>
    </recommendedName>
</protein>
<evidence type="ECO:0000313" key="10">
    <source>
        <dbReference type="EMBL" id="OYQ35621.1"/>
    </source>
</evidence>
<name>A0A255Z2G2_9PROT</name>
<reference evidence="10 11" key="1">
    <citation type="submission" date="2017-07" db="EMBL/GenBank/DDBJ databases">
        <title>Niveispirillum cyanobacteriorum sp. nov., isolated from cyanobacterial aggregates in a eutrophic lake.</title>
        <authorList>
            <person name="Cai H."/>
        </authorList>
    </citation>
    <scope>NUCLEOTIDE SEQUENCE [LARGE SCALE GENOMIC DNA]</scope>
    <source>
        <strain evidence="11">TH1-14</strain>
    </source>
</reference>
<dbReference type="OrthoDB" id="7428628at2"/>